<feature type="region of interest" description="Disordered" evidence="1">
    <location>
        <begin position="387"/>
        <end position="506"/>
    </location>
</feature>
<dbReference type="RefSeq" id="XP_033523163.1">
    <property type="nucleotide sequence ID" value="XM_033663836.1"/>
</dbReference>
<evidence type="ECO:0000313" key="3">
    <source>
        <dbReference type="EMBL" id="KAF2128774.1"/>
    </source>
</evidence>
<evidence type="ECO:0000256" key="1">
    <source>
        <dbReference type="SAM" id="MobiDB-lite"/>
    </source>
</evidence>
<feature type="compositionally biased region" description="Low complexity" evidence="1">
    <location>
        <begin position="419"/>
        <end position="435"/>
    </location>
</feature>
<feature type="compositionally biased region" description="Low complexity" evidence="1">
    <location>
        <begin position="215"/>
        <end position="235"/>
    </location>
</feature>
<protein>
    <recommendedName>
        <fullName evidence="5">Serine-rich protein</fullName>
    </recommendedName>
</protein>
<feature type="compositionally biased region" description="Basic and acidic residues" evidence="1">
    <location>
        <begin position="451"/>
        <end position="464"/>
    </location>
</feature>
<feature type="region of interest" description="Disordered" evidence="1">
    <location>
        <begin position="531"/>
        <end position="590"/>
    </location>
</feature>
<feature type="compositionally biased region" description="Polar residues" evidence="1">
    <location>
        <begin position="135"/>
        <end position="144"/>
    </location>
</feature>
<keyword evidence="4" id="KW-1185">Reference proteome</keyword>
<feature type="region of interest" description="Disordered" evidence="1">
    <location>
        <begin position="1"/>
        <end position="284"/>
    </location>
</feature>
<feature type="compositionally biased region" description="Basic residues" evidence="1">
    <location>
        <begin position="1"/>
        <end position="11"/>
    </location>
</feature>
<feature type="transmembrane region" description="Helical" evidence="2">
    <location>
        <begin position="709"/>
        <end position="728"/>
    </location>
</feature>
<dbReference type="AlphaFoldDB" id="A0A6A6ACR2"/>
<proteinExistence type="predicted"/>
<feature type="compositionally biased region" description="Polar residues" evidence="1">
    <location>
        <begin position="534"/>
        <end position="560"/>
    </location>
</feature>
<organism evidence="3 4">
    <name type="scientific">Dothidotthia symphoricarpi CBS 119687</name>
    <dbReference type="NCBI Taxonomy" id="1392245"/>
    <lineage>
        <taxon>Eukaryota</taxon>
        <taxon>Fungi</taxon>
        <taxon>Dikarya</taxon>
        <taxon>Ascomycota</taxon>
        <taxon>Pezizomycotina</taxon>
        <taxon>Dothideomycetes</taxon>
        <taxon>Pleosporomycetidae</taxon>
        <taxon>Pleosporales</taxon>
        <taxon>Dothidotthiaceae</taxon>
        <taxon>Dothidotthia</taxon>
    </lineage>
</organism>
<feature type="compositionally biased region" description="Low complexity" evidence="1">
    <location>
        <begin position="488"/>
        <end position="506"/>
    </location>
</feature>
<evidence type="ECO:0000256" key="2">
    <source>
        <dbReference type="SAM" id="Phobius"/>
    </source>
</evidence>
<keyword evidence="2" id="KW-0472">Membrane</keyword>
<keyword evidence="2" id="KW-1133">Transmembrane helix</keyword>
<evidence type="ECO:0000313" key="4">
    <source>
        <dbReference type="Proteomes" id="UP000799771"/>
    </source>
</evidence>
<feature type="transmembrane region" description="Helical" evidence="2">
    <location>
        <begin position="645"/>
        <end position="666"/>
    </location>
</feature>
<feature type="compositionally biased region" description="Polar residues" evidence="1">
    <location>
        <begin position="12"/>
        <end position="22"/>
    </location>
</feature>
<evidence type="ECO:0008006" key="5">
    <source>
        <dbReference type="Google" id="ProtNLM"/>
    </source>
</evidence>
<feature type="compositionally biased region" description="Low complexity" evidence="1">
    <location>
        <begin position="387"/>
        <end position="397"/>
    </location>
</feature>
<reference evidence="3" key="1">
    <citation type="journal article" date="2020" name="Stud. Mycol.">
        <title>101 Dothideomycetes genomes: a test case for predicting lifestyles and emergence of pathogens.</title>
        <authorList>
            <person name="Haridas S."/>
            <person name="Albert R."/>
            <person name="Binder M."/>
            <person name="Bloem J."/>
            <person name="Labutti K."/>
            <person name="Salamov A."/>
            <person name="Andreopoulos B."/>
            <person name="Baker S."/>
            <person name="Barry K."/>
            <person name="Bills G."/>
            <person name="Bluhm B."/>
            <person name="Cannon C."/>
            <person name="Castanera R."/>
            <person name="Culley D."/>
            <person name="Daum C."/>
            <person name="Ezra D."/>
            <person name="Gonzalez J."/>
            <person name="Henrissat B."/>
            <person name="Kuo A."/>
            <person name="Liang C."/>
            <person name="Lipzen A."/>
            <person name="Lutzoni F."/>
            <person name="Magnuson J."/>
            <person name="Mondo S."/>
            <person name="Nolan M."/>
            <person name="Ohm R."/>
            <person name="Pangilinan J."/>
            <person name="Park H.-J."/>
            <person name="Ramirez L."/>
            <person name="Alfaro M."/>
            <person name="Sun H."/>
            <person name="Tritt A."/>
            <person name="Yoshinaga Y."/>
            <person name="Zwiers L.-H."/>
            <person name="Turgeon B."/>
            <person name="Goodwin S."/>
            <person name="Spatafora J."/>
            <person name="Crous P."/>
            <person name="Grigoriev I."/>
        </authorList>
    </citation>
    <scope>NUCLEOTIDE SEQUENCE</scope>
    <source>
        <strain evidence="3">CBS 119687</strain>
    </source>
</reference>
<sequence length="749" mass="81427">MSSRPGSHRRATASQSSISSPLAQAPKFSLPTSTSRPASPTRKPLHERSNSQSNRAAAPTIRIVGDNEVYSKFPIPSEPSQILPPPRHAPGYAFEQPASRVSSSSKVANAIAKFEATKSLEPQTPLPQRKKASRHSASTSNSEADTLVASSFTPPSFRFSRERFSQASTSTLPSSPPPELSDFEKGLEVLQEEDSSAPPKPTIRAVPPSLSGGESVASRTRASSQAASDASFASSTPLASPTRFSNDGDSTPVSRPLSQGHRQTPSSGSETGEPAYSSDIHHRQPVYKPSVESFAFSDISSTSIEPSLSTITASPSLHEAQTATFTSGVRFNNSVISSPSSTNLLADQNTPDIIPRMTDRGYGHQWSSTLSTIPSLSERDSRSIARASRSFGARSQSQDSIAGNGRTVVMRRRGQTVGSTNTSSDYVSSDSSEFSPVPLPLFSPTSPMHRHPSEEKDYNNEHLDTISPLPPSAPLRMKTSGYLRRQNSDAGSTSSSRPGSSQSDMSGFIANNIPAWAKAYYQRGERISIAGPESESSGSIRLGTSHSGRTRTPSESNFASNIHRPRNRPRDRSSRTDSVSFPEDAQPMEGDYYVLGPDGQLTRLSRFSTPHLRSDNRGQLYSMWKAPSLDADLGKTLFSRQNRQILFFCLGFIFPLAWIIAAFLPLPVDPALVDMPSQLDLEQQFAQQFRHVDDKAFQKARWWRNLNRVMSGVGTLLIGVIVSSCLMLEPVFFSNKMQIALAILITRMN</sequence>
<dbReference type="OrthoDB" id="4153178at2759"/>
<dbReference type="Proteomes" id="UP000799771">
    <property type="component" value="Unassembled WGS sequence"/>
</dbReference>
<accession>A0A6A6ACR2</accession>
<dbReference type="GeneID" id="54404268"/>
<name>A0A6A6ACR2_9PLEO</name>
<gene>
    <name evidence="3" type="ORF">P153DRAFT_292468</name>
</gene>
<keyword evidence="2" id="KW-0812">Transmembrane</keyword>
<feature type="compositionally biased region" description="Polar residues" evidence="1">
    <location>
        <begin position="236"/>
        <end position="270"/>
    </location>
</feature>
<dbReference type="EMBL" id="ML977507">
    <property type="protein sequence ID" value="KAF2128774.1"/>
    <property type="molecule type" value="Genomic_DNA"/>
</dbReference>